<feature type="compositionally biased region" description="Low complexity" evidence="1">
    <location>
        <begin position="380"/>
        <end position="396"/>
    </location>
</feature>
<feature type="region of interest" description="Disordered" evidence="1">
    <location>
        <begin position="964"/>
        <end position="1055"/>
    </location>
</feature>
<feature type="compositionally biased region" description="Low complexity" evidence="1">
    <location>
        <begin position="643"/>
        <end position="664"/>
    </location>
</feature>
<feature type="compositionally biased region" description="Low complexity" evidence="1">
    <location>
        <begin position="158"/>
        <end position="177"/>
    </location>
</feature>
<protein>
    <submittedName>
        <fullName evidence="2">Uncharacterized protein</fullName>
    </submittedName>
</protein>
<dbReference type="OrthoDB" id="550027at2759"/>
<feature type="region of interest" description="Disordered" evidence="1">
    <location>
        <begin position="420"/>
        <end position="486"/>
    </location>
</feature>
<evidence type="ECO:0000313" key="2">
    <source>
        <dbReference type="EMBL" id="KAG2492267.1"/>
    </source>
</evidence>
<comment type="caution">
    <text evidence="2">The sequence shown here is derived from an EMBL/GenBank/DDBJ whole genome shotgun (WGS) entry which is preliminary data.</text>
</comment>
<feature type="compositionally biased region" description="Low complexity" evidence="1">
    <location>
        <begin position="437"/>
        <end position="458"/>
    </location>
</feature>
<feature type="region of interest" description="Disordered" evidence="1">
    <location>
        <begin position="1507"/>
        <end position="1539"/>
    </location>
</feature>
<name>A0A836BXT2_9CHLO</name>
<feature type="compositionally biased region" description="Gly residues" evidence="1">
    <location>
        <begin position="794"/>
        <end position="807"/>
    </location>
</feature>
<evidence type="ECO:0000313" key="3">
    <source>
        <dbReference type="Proteomes" id="UP000612055"/>
    </source>
</evidence>
<feature type="region of interest" description="Disordered" evidence="1">
    <location>
        <begin position="312"/>
        <end position="396"/>
    </location>
</feature>
<feature type="region of interest" description="Disordered" evidence="1">
    <location>
        <begin position="60"/>
        <end position="84"/>
    </location>
</feature>
<dbReference type="PANTHER" id="PTHR24216">
    <property type="entry name" value="PAXILLIN-RELATED"/>
    <property type="match status" value="1"/>
</dbReference>
<keyword evidence="3" id="KW-1185">Reference proteome</keyword>
<feature type="region of interest" description="Disordered" evidence="1">
    <location>
        <begin position="1556"/>
        <end position="1607"/>
    </location>
</feature>
<feature type="compositionally biased region" description="Gly residues" evidence="1">
    <location>
        <begin position="1561"/>
        <end position="1576"/>
    </location>
</feature>
<feature type="compositionally biased region" description="Pro residues" evidence="1">
    <location>
        <begin position="971"/>
        <end position="997"/>
    </location>
</feature>
<feature type="region of interest" description="Disordered" evidence="1">
    <location>
        <begin position="1"/>
        <end position="45"/>
    </location>
</feature>
<proteinExistence type="predicted"/>
<accession>A0A836BXT2</accession>
<feature type="region of interest" description="Disordered" evidence="1">
    <location>
        <begin position="1314"/>
        <end position="1339"/>
    </location>
</feature>
<reference evidence="2" key="1">
    <citation type="journal article" date="2020" name="bioRxiv">
        <title>Comparative genomics of Chlamydomonas.</title>
        <authorList>
            <person name="Craig R.J."/>
            <person name="Hasan A.R."/>
            <person name="Ness R.W."/>
            <person name="Keightley P.D."/>
        </authorList>
    </citation>
    <scope>NUCLEOTIDE SEQUENCE</scope>
    <source>
        <strain evidence="2">CCAP 11/70</strain>
    </source>
</reference>
<feature type="compositionally biased region" description="Gly residues" evidence="1">
    <location>
        <begin position="760"/>
        <end position="769"/>
    </location>
</feature>
<feature type="region of interest" description="Disordered" evidence="1">
    <location>
        <begin position="553"/>
        <end position="607"/>
    </location>
</feature>
<dbReference type="Proteomes" id="UP000612055">
    <property type="component" value="Unassembled WGS sequence"/>
</dbReference>
<feature type="region of interest" description="Disordered" evidence="1">
    <location>
        <begin position="158"/>
        <end position="263"/>
    </location>
</feature>
<feature type="region of interest" description="Disordered" evidence="1">
    <location>
        <begin position="760"/>
        <end position="807"/>
    </location>
</feature>
<feature type="region of interest" description="Disordered" evidence="1">
    <location>
        <begin position="633"/>
        <end position="664"/>
    </location>
</feature>
<feature type="compositionally biased region" description="Polar residues" evidence="1">
    <location>
        <begin position="1098"/>
        <end position="1108"/>
    </location>
</feature>
<gene>
    <name evidence="2" type="ORF">HYH03_009507</name>
</gene>
<evidence type="ECO:0000256" key="1">
    <source>
        <dbReference type="SAM" id="MobiDB-lite"/>
    </source>
</evidence>
<organism evidence="2 3">
    <name type="scientific">Edaphochlamys debaryana</name>
    <dbReference type="NCBI Taxonomy" id="47281"/>
    <lineage>
        <taxon>Eukaryota</taxon>
        <taxon>Viridiplantae</taxon>
        <taxon>Chlorophyta</taxon>
        <taxon>core chlorophytes</taxon>
        <taxon>Chlorophyceae</taxon>
        <taxon>CS clade</taxon>
        <taxon>Chlamydomonadales</taxon>
        <taxon>Chlamydomonadales incertae sedis</taxon>
        <taxon>Edaphochlamys</taxon>
    </lineage>
</organism>
<sequence length="1607" mass="160408">MSEGSRSWRVVHTEAGQAGQATSVGLPALSGPEHSPDALGSRTNDTSLSTVTYAESVATEGAGASDVQTTEEHGSLNGTGGGSGGRGGYVAAGEARGDCAWAWLGLRGTTVDLRGELMSYSGSYDGAGFDPYDGHESDVFGADGLEELHWHGGLAPAAAAPTDAVSGSGPSTAPAGGPEVGLAPMLAGRQGGLGWRGGYRRSGVPPSLPATGGGSGSGVAAEAEPGDSSGHTPSSPAALPRGAPGPAGLASSSNRSSNSNSNSSTLILSILSSSSSTAATVSSSRVRGSDTTHIIGGEAVAVGASTRAALAGGAGGAVAPSPHAEAQGQSAAGPRLAAASPRGAGTAQPRPATGQRAPHPSDPAPDGRQQQPVPGSCPQVAAAAAPAPAPVLARSAASRDRPGAAAAAEAVVPAASGAVVGGRKATAAQPSPPSPSPSSSSSPGAAPSSSGLCTGPSSSRHDVTGVASRLPSRRAHSGRGAARPLYGSHLRQALRDAEDVRQLQRLVEQSGSEFGPEHVATALRRLADVSTAAAAAGAAAAGVAAGVVAAEAPSGGGGANSASPTKLDEGPAASAGRRTQPGASPAPEGSEEAVEQEGAHPGVPSATISGAGAPAVAALASRLVEMGAVMLQSRPPQPNSQHPTPTATPASASASGSTSGPTPAANNGVPAAFLSLALDLILQPLRLGLPPHAPAVSAALSTLTQGVGSLRLGPLLQVLEALAQPSMRRWAPSGGTLGRVFLVRAQRRLTALLRMGGGGWREASGGGSGSSEVAGARDEGAEAVARGGSRAEAGGQGQRGQLASGGGDGGVSGSVSVGLAARAVAAVSALAPGGGGRLVDARAKGAGGAAASAPAAAPVSASSGAPAAAAAAEAGAGRRLDEDFAAAVMAHVRRALGPGGRGVAAADAVRMSYGIARFRAWPGAAELRGLAMDGLDPPATGPAPSGPRGPVAASVTAATAGVTAGTSGAWQPPPSMPPQAPPLEPAFPALPPSPATPPGLHRPSRRPPAPPHEPLAAEAGTPFVPEGSAMTRDGPRAWGARPASGSPRSPAFVSGVPARVPRQPLSPEAALLFQLVERIPYPTPTPATHPAHAPAPTDSPNGGDNGSASPPPEPAQSVVPEDVRLSCTALQSLYLLGVRPRAGWIRAVLAASHPHLPYMDMDLLSRTWWALAGSGWRVGPLWRDGAFRSMLRRGDRLSPDQVCMLLGGCARWRLRPRSVFMRALLGSVAAALPAFQATSCVALADALAGMRYHPLPSFLRPYLARCSSQLPYMDGRALLKLLWALCRMGLPRAGGEAWRAAVLDSALQRMPLPPATAPAATDPAKRQHSATSPPAAGGKLPAAAAAVPVPSAAAKPTAAAPPALAPLTPAQTGLLARCVGVAELRPSDAWIRTFWSYSAVQLPYMRPGALVLLLRGVARLKAAPPLWWARSYLAATEAALPTLSAPCLVRLAGALRRCPVRPPAPWLTAFRSRQELLSAQLSRADQTECAAMLREVSWRRRGTVPPGWRVPQEDVGNSSARKRWASRDATRRKARPKATEIRAGSVVALGLERARRASGMGPVGGARPGQVGGGVEGTEEGGERAAGPKQGRRVGGTVATRPPKGDR</sequence>
<feature type="compositionally biased region" description="Low complexity" evidence="1">
    <location>
        <begin position="233"/>
        <end position="263"/>
    </location>
</feature>
<feature type="compositionally biased region" description="Low complexity" evidence="1">
    <location>
        <begin position="782"/>
        <end position="793"/>
    </location>
</feature>
<dbReference type="PANTHER" id="PTHR24216:SF65">
    <property type="entry name" value="PAXILLIN-LIKE PROTEIN 1"/>
    <property type="match status" value="1"/>
</dbReference>
<dbReference type="EMBL" id="JAEHOE010000046">
    <property type="protein sequence ID" value="KAG2492267.1"/>
    <property type="molecule type" value="Genomic_DNA"/>
</dbReference>
<feature type="region of interest" description="Disordered" evidence="1">
    <location>
        <begin position="1082"/>
        <end position="1119"/>
    </location>
</feature>